<accession>A0ACC1RBI5</accession>
<reference evidence="1" key="1">
    <citation type="submission" date="2022-08" db="EMBL/GenBank/DDBJ databases">
        <title>Genome Sequence of Fusarium decemcellulare.</title>
        <authorList>
            <person name="Buettner E."/>
        </authorList>
    </citation>
    <scope>NUCLEOTIDE SEQUENCE</scope>
    <source>
        <strain evidence="1">Babe19</strain>
    </source>
</reference>
<proteinExistence type="predicted"/>
<gene>
    <name evidence="1" type="ORF">NM208_g16641</name>
</gene>
<dbReference type="EMBL" id="JANRMS010005305">
    <property type="protein sequence ID" value="KAJ3502839.1"/>
    <property type="molecule type" value="Genomic_DNA"/>
</dbReference>
<sequence length="119" mass="12851">MSSTRAEDDEAIVQWIREHVETTWHSIATCKMAPREEKGVVDKNLNVYGTKGLKLADLSIPPSNVGGNTNNTAMLIGEKAADIIINELGLSIGRSESTYPASSPRLLRVFSAPWTGPVG</sequence>
<comment type="caution">
    <text evidence="1">The sequence shown here is derived from an EMBL/GenBank/DDBJ whole genome shotgun (WGS) entry which is preliminary data.</text>
</comment>
<organism evidence="1 2">
    <name type="scientific">Fusarium decemcellulare</name>
    <dbReference type="NCBI Taxonomy" id="57161"/>
    <lineage>
        <taxon>Eukaryota</taxon>
        <taxon>Fungi</taxon>
        <taxon>Dikarya</taxon>
        <taxon>Ascomycota</taxon>
        <taxon>Pezizomycotina</taxon>
        <taxon>Sordariomycetes</taxon>
        <taxon>Hypocreomycetidae</taxon>
        <taxon>Hypocreales</taxon>
        <taxon>Nectriaceae</taxon>
        <taxon>Fusarium</taxon>
        <taxon>Fusarium decemcellulare species complex</taxon>
    </lineage>
</organism>
<protein>
    <submittedName>
        <fullName evidence="1">Uncharacterized protein</fullName>
    </submittedName>
</protein>
<dbReference type="Proteomes" id="UP001148629">
    <property type="component" value="Unassembled WGS sequence"/>
</dbReference>
<evidence type="ECO:0000313" key="1">
    <source>
        <dbReference type="EMBL" id="KAJ3502839.1"/>
    </source>
</evidence>
<evidence type="ECO:0000313" key="2">
    <source>
        <dbReference type="Proteomes" id="UP001148629"/>
    </source>
</evidence>
<name>A0ACC1RBI5_9HYPO</name>
<keyword evidence="2" id="KW-1185">Reference proteome</keyword>